<evidence type="ECO:0000313" key="2">
    <source>
        <dbReference type="Proteomes" id="UP000541444"/>
    </source>
</evidence>
<comment type="caution">
    <text evidence="1">The sequence shown here is derived from an EMBL/GenBank/DDBJ whole genome shotgun (WGS) entry which is preliminary data.</text>
</comment>
<dbReference type="Proteomes" id="UP000541444">
    <property type="component" value="Unassembled WGS sequence"/>
</dbReference>
<dbReference type="EMBL" id="JACGCM010001019">
    <property type="protein sequence ID" value="KAF6162602.1"/>
    <property type="molecule type" value="Genomic_DNA"/>
</dbReference>
<gene>
    <name evidence="1" type="ORF">GIB67_003148</name>
</gene>
<protein>
    <submittedName>
        <fullName evidence="1">Uncharacterized protein</fullName>
    </submittedName>
</protein>
<proteinExistence type="predicted"/>
<organism evidence="1 2">
    <name type="scientific">Kingdonia uniflora</name>
    <dbReference type="NCBI Taxonomy" id="39325"/>
    <lineage>
        <taxon>Eukaryota</taxon>
        <taxon>Viridiplantae</taxon>
        <taxon>Streptophyta</taxon>
        <taxon>Embryophyta</taxon>
        <taxon>Tracheophyta</taxon>
        <taxon>Spermatophyta</taxon>
        <taxon>Magnoliopsida</taxon>
        <taxon>Ranunculales</taxon>
        <taxon>Circaeasteraceae</taxon>
        <taxon>Kingdonia</taxon>
    </lineage>
</organism>
<sequence length="56" mass="6652">MPTSQNYVSRIKRQQWGICLAIAIEFRQPQHLGKQKEFTCIDIINMYLIIIERLVC</sequence>
<keyword evidence="2" id="KW-1185">Reference proteome</keyword>
<name>A0A7J7N6D3_9MAGN</name>
<evidence type="ECO:0000313" key="1">
    <source>
        <dbReference type="EMBL" id="KAF6162602.1"/>
    </source>
</evidence>
<reference evidence="1 2" key="1">
    <citation type="journal article" date="2020" name="IScience">
        <title>Genome Sequencing of the Endangered Kingdonia uniflora (Circaeasteraceae, Ranunculales) Reveals Potential Mechanisms of Evolutionary Specialization.</title>
        <authorList>
            <person name="Sun Y."/>
            <person name="Deng T."/>
            <person name="Zhang A."/>
            <person name="Moore M.J."/>
            <person name="Landis J.B."/>
            <person name="Lin N."/>
            <person name="Zhang H."/>
            <person name="Zhang X."/>
            <person name="Huang J."/>
            <person name="Zhang X."/>
            <person name="Sun H."/>
            <person name="Wang H."/>
        </authorList>
    </citation>
    <scope>NUCLEOTIDE SEQUENCE [LARGE SCALE GENOMIC DNA]</scope>
    <source>
        <strain evidence="1">TB1705</strain>
        <tissue evidence="1">Leaf</tissue>
    </source>
</reference>
<dbReference type="AlphaFoldDB" id="A0A7J7N6D3"/>
<accession>A0A7J7N6D3</accession>